<keyword evidence="5" id="KW-0443">Lipid metabolism</keyword>
<accession>A0A1H9AMA3</accession>
<evidence type="ECO:0000256" key="4">
    <source>
        <dbReference type="ARBA" id="ARBA00022737"/>
    </source>
</evidence>
<dbReference type="InterPro" id="IPR001451">
    <property type="entry name" value="Hexapep"/>
</dbReference>
<dbReference type="Pfam" id="PF04613">
    <property type="entry name" value="LpxD"/>
    <property type="match status" value="1"/>
</dbReference>
<evidence type="ECO:0000256" key="1">
    <source>
        <dbReference type="ARBA" id="ARBA00022516"/>
    </source>
</evidence>
<evidence type="ECO:0000259" key="7">
    <source>
        <dbReference type="Pfam" id="PF04613"/>
    </source>
</evidence>
<evidence type="ECO:0000313" key="9">
    <source>
        <dbReference type="Proteomes" id="UP000199021"/>
    </source>
</evidence>
<dbReference type="GO" id="GO:0016020">
    <property type="term" value="C:membrane"/>
    <property type="evidence" value="ECO:0007669"/>
    <property type="project" value="GOC"/>
</dbReference>
<evidence type="ECO:0000256" key="5">
    <source>
        <dbReference type="ARBA" id="ARBA00023098"/>
    </source>
</evidence>
<dbReference type="AlphaFoldDB" id="A0A1H9AMA3"/>
<dbReference type="Pfam" id="PF00132">
    <property type="entry name" value="Hexapep"/>
    <property type="match status" value="2"/>
</dbReference>
<organism evidence="8 9">
    <name type="scientific">Neolewinella agarilytica</name>
    <dbReference type="NCBI Taxonomy" id="478744"/>
    <lineage>
        <taxon>Bacteria</taxon>
        <taxon>Pseudomonadati</taxon>
        <taxon>Bacteroidota</taxon>
        <taxon>Saprospiria</taxon>
        <taxon>Saprospirales</taxon>
        <taxon>Lewinellaceae</taxon>
        <taxon>Neolewinella</taxon>
    </lineage>
</organism>
<keyword evidence="3 8" id="KW-0808">Transferase</keyword>
<dbReference type="Gene3D" id="3.40.1390.10">
    <property type="entry name" value="MurE/MurF, N-terminal domain"/>
    <property type="match status" value="1"/>
</dbReference>
<evidence type="ECO:0000256" key="3">
    <source>
        <dbReference type="ARBA" id="ARBA00022679"/>
    </source>
</evidence>
<proteinExistence type="predicted"/>
<dbReference type="PROSITE" id="PS00101">
    <property type="entry name" value="HEXAPEP_TRANSFERASES"/>
    <property type="match status" value="1"/>
</dbReference>
<evidence type="ECO:0000313" key="8">
    <source>
        <dbReference type="EMBL" id="SEP77597.1"/>
    </source>
</evidence>
<protein>
    <submittedName>
        <fullName evidence="8">UDP-3-O-[3-hydroxymyristoyl] glucosamine N-acyltransferase</fullName>
    </submittedName>
</protein>
<keyword evidence="6 8" id="KW-0012">Acyltransferase</keyword>
<dbReference type="InterPro" id="IPR020573">
    <property type="entry name" value="UDP_GlcNAc_AcTrfase_non-rep"/>
</dbReference>
<dbReference type="STRING" id="478744.SAMN05444359_102145"/>
<dbReference type="InParanoid" id="A0A1H9AMA3"/>
<sequence>MKLATPITAAALADRLGAELVGNGQLLITGINEIHHVENGDLSFVDHPKYYGKALASAASVLLIDSRRECPAGKALLVIREPFAAYNKLVWEERPLRRTAESIAPSARIGAGTYVEPGAVIGADVVIGKSCMIGANAVIGEGVSIGDDVVIGPGTVIGGEAFYFKGGEDGFTSWRSGGSVRLEDRVEIGPNCTVARGVSSTTTIGKGTKLDAQVQIGHDCRIGEHCLLAAQVGIAGNTTIGNRCVFQGQVGVAQNLVIGDRCIILAKSGVSKNLEGGREYFGYPAQEARTAFKDLAVLRRLRKE</sequence>
<dbReference type="Gene3D" id="2.160.10.10">
    <property type="entry name" value="Hexapeptide repeat proteins"/>
    <property type="match status" value="1"/>
</dbReference>
<dbReference type="NCBIfam" id="NF002060">
    <property type="entry name" value="PRK00892.1"/>
    <property type="match status" value="1"/>
</dbReference>
<dbReference type="CDD" id="cd03352">
    <property type="entry name" value="LbH_LpxD"/>
    <property type="match status" value="1"/>
</dbReference>
<dbReference type="InterPro" id="IPR018357">
    <property type="entry name" value="Hexapep_transf_CS"/>
</dbReference>
<dbReference type="GO" id="GO:0016410">
    <property type="term" value="F:N-acyltransferase activity"/>
    <property type="evidence" value="ECO:0007669"/>
    <property type="project" value="InterPro"/>
</dbReference>
<keyword evidence="9" id="KW-1185">Reference proteome</keyword>
<dbReference type="InterPro" id="IPR011004">
    <property type="entry name" value="Trimer_LpxA-like_sf"/>
</dbReference>
<evidence type="ECO:0000256" key="6">
    <source>
        <dbReference type="ARBA" id="ARBA00023315"/>
    </source>
</evidence>
<dbReference type="InterPro" id="IPR007691">
    <property type="entry name" value="LpxD"/>
</dbReference>
<dbReference type="EMBL" id="FOFB01000002">
    <property type="protein sequence ID" value="SEP77597.1"/>
    <property type="molecule type" value="Genomic_DNA"/>
</dbReference>
<dbReference type="PANTHER" id="PTHR43378:SF2">
    <property type="entry name" value="UDP-3-O-ACYLGLUCOSAMINE N-ACYLTRANSFERASE 1, MITOCHONDRIAL-RELATED"/>
    <property type="match status" value="1"/>
</dbReference>
<dbReference type="Proteomes" id="UP000199021">
    <property type="component" value="Unassembled WGS sequence"/>
</dbReference>
<keyword evidence="2" id="KW-0441">Lipid A biosynthesis</keyword>
<dbReference type="OrthoDB" id="9784739at2"/>
<dbReference type="GO" id="GO:0009245">
    <property type="term" value="P:lipid A biosynthetic process"/>
    <property type="evidence" value="ECO:0007669"/>
    <property type="project" value="UniProtKB-KW"/>
</dbReference>
<keyword evidence="1" id="KW-0444">Lipid biosynthesis</keyword>
<gene>
    <name evidence="8" type="ORF">SAMN05444359_102145</name>
</gene>
<dbReference type="SUPFAM" id="SSF51161">
    <property type="entry name" value="Trimeric LpxA-like enzymes"/>
    <property type="match status" value="1"/>
</dbReference>
<name>A0A1H9AMA3_9BACT</name>
<reference evidence="9" key="1">
    <citation type="submission" date="2016-10" db="EMBL/GenBank/DDBJ databases">
        <authorList>
            <person name="Varghese N."/>
            <person name="Submissions S."/>
        </authorList>
    </citation>
    <scope>NUCLEOTIDE SEQUENCE [LARGE SCALE GENOMIC DNA]</scope>
    <source>
        <strain evidence="9">DSM 24740</strain>
    </source>
</reference>
<dbReference type="PANTHER" id="PTHR43378">
    <property type="entry name" value="UDP-3-O-ACYLGLUCOSAMINE N-ACYLTRANSFERASE"/>
    <property type="match status" value="1"/>
</dbReference>
<feature type="domain" description="UDP-3-O-[3-hydroxymyristoyl] glucosamine N-acyltransferase non-repeat region" evidence="7">
    <location>
        <begin position="26"/>
        <end position="89"/>
    </location>
</feature>
<dbReference type="RefSeq" id="WP_090165328.1">
    <property type="nucleotide sequence ID" value="NZ_FOFB01000002.1"/>
</dbReference>
<evidence type="ECO:0000256" key="2">
    <source>
        <dbReference type="ARBA" id="ARBA00022556"/>
    </source>
</evidence>
<keyword evidence="4" id="KW-0677">Repeat</keyword>